<feature type="domain" description="Type II secretion system protein GspF" evidence="7">
    <location>
        <begin position="168"/>
        <end position="292"/>
    </location>
</feature>
<evidence type="ECO:0000256" key="6">
    <source>
        <dbReference type="SAM" id="Phobius"/>
    </source>
</evidence>
<keyword evidence="3 6" id="KW-0812">Transmembrane</keyword>
<evidence type="ECO:0000313" key="8">
    <source>
        <dbReference type="EMBL" id="TWR52837.1"/>
    </source>
</evidence>
<dbReference type="GO" id="GO:0005886">
    <property type="term" value="C:plasma membrane"/>
    <property type="evidence" value="ECO:0007669"/>
    <property type="project" value="UniProtKB-SubCell"/>
</dbReference>
<organism evidence="8 9">
    <name type="scientific">Pseudomonas marginalis</name>
    <name type="common">Pseudomonas panacis</name>
    <dbReference type="NCBI Taxonomy" id="298"/>
    <lineage>
        <taxon>Bacteria</taxon>
        <taxon>Pseudomonadati</taxon>
        <taxon>Pseudomonadota</taxon>
        <taxon>Gammaproteobacteria</taxon>
        <taxon>Pseudomonadales</taxon>
        <taxon>Pseudomonadaceae</taxon>
        <taxon>Pseudomonas</taxon>
    </lineage>
</organism>
<evidence type="ECO:0000256" key="1">
    <source>
        <dbReference type="ARBA" id="ARBA00004651"/>
    </source>
</evidence>
<keyword evidence="5 6" id="KW-0472">Membrane</keyword>
<dbReference type="PANTHER" id="PTHR35007">
    <property type="entry name" value="INTEGRAL MEMBRANE PROTEIN-RELATED"/>
    <property type="match status" value="1"/>
</dbReference>
<dbReference type="InterPro" id="IPR042094">
    <property type="entry name" value="T2SS_GspF_sf"/>
</dbReference>
<evidence type="ECO:0000313" key="9">
    <source>
        <dbReference type="Proteomes" id="UP000316123"/>
    </source>
</evidence>
<evidence type="ECO:0000256" key="2">
    <source>
        <dbReference type="ARBA" id="ARBA00022475"/>
    </source>
</evidence>
<gene>
    <name evidence="8" type="ORF">FIV41_25520</name>
</gene>
<dbReference type="Pfam" id="PF00482">
    <property type="entry name" value="T2SSF"/>
    <property type="match status" value="1"/>
</dbReference>
<evidence type="ECO:0000259" key="7">
    <source>
        <dbReference type="Pfam" id="PF00482"/>
    </source>
</evidence>
<feature type="transmembrane region" description="Helical" evidence="6">
    <location>
        <begin position="127"/>
        <end position="148"/>
    </location>
</feature>
<dbReference type="Gene3D" id="1.20.81.30">
    <property type="entry name" value="Type II secretion system (T2SS), domain F"/>
    <property type="match status" value="1"/>
</dbReference>
<dbReference type="PANTHER" id="PTHR35007:SF1">
    <property type="entry name" value="PILUS ASSEMBLY PROTEIN"/>
    <property type="match status" value="1"/>
</dbReference>
<feature type="transmembrane region" description="Helical" evidence="6">
    <location>
        <begin position="103"/>
        <end position="121"/>
    </location>
</feature>
<accession>A0A9X9FVS2</accession>
<evidence type="ECO:0000256" key="3">
    <source>
        <dbReference type="ARBA" id="ARBA00022692"/>
    </source>
</evidence>
<keyword evidence="2" id="KW-1003">Cell membrane</keyword>
<keyword evidence="4 6" id="KW-1133">Transmembrane helix</keyword>
<dbReference type="Proteomes" id="UP000316123">
    <property type="component" value="Unassembled WGS sequence"/>
</dbReference>
<feature type="transmembrane region" description="Helical" evidence="6">
    <location>
        <begin position="6"/>
        <end position="24"/>
    </location>
</feature>
<protein>
    <recommendedName>
        <fullName evidence="7">Type II secretion system protein GspF domain-containing protein</fullName>
    </recommendedName>
</protein>
<comment type="subcellular location">
    <subcellularLocation>
        <location evidence="1">Cell membrane</location>
        <topology evidence="1">Multi-pass membrane protein</topology>
    </subcellularLocation>
</comment>
<name>A0A9X9FVS2_PSEMA</name>
<proteinExistence type="predicted"/>
<dbReference type="EMBL" id="VFEQ01000023">
    <property type="protein sequence ID" value="TWR52837.1"/>
    <property type="molecule type" value="Genomic_DNA"/>
</dbReference>
<feature type="transmembrane region" description="Helical" evidence="6">
    <location>
        <begin position="275"/>
        <end position="293"/>
    </location>
</feature>
<dbReference type="OrthoDB" id="5611741at2"/>
<evidence type="ECO:0000256" key="4">
    <source>
        <dbReference type="ARBA" id="ARBA00022989"/>
    </source>
</evidence>
<reference evidence="8 9" key="1">
    <citation type="submission" date="2019-06" db="EMBL/GenBank/DDBJ databases">
        <title>Pseudomonas bimorpha sp. nov. isolated from bovine raw milk and skim milk concentrate.</title>
        <authorList>
            <person name="Hofmann K."/>
            <person name="Huptas C."/>
            <person name="Doll E."/>
            <person name="Scherer S."/>
            <person name="Wenning M."/>
        </authorList>
    </citation>
    <scope>NUCLEOTIDE SEQUENCE [LARGE SCALE GENOMIC DNA]</scope>
    <source>
        <strain evidence="8 9">DSM 13124</strain>
    </source>
</reference>
<sequence>MMDALLDLFTLLVFVLVLLVFLAARSLNRRRRADEANRLRLERLKALFDSHEAPAARPSGALAEAESVLRELENPPLETLPVLGPAIARVWLNLRVLGWHSSLRTRVILLSLCSLMIAVLLGRETPMPLLFGSLFGLLAFFGIGNVLYRNALGKHLKELRLSLPQAIDAITRTARAGVPISNAFTLVAENIPGPLAVEFALIDNWLRLGVPLRQVMQDSTLRVPLNEYRFFAVILIINQEAGGRLGETLDRLSATLRERHELQLKIQAKTSEARASAKIVGALVPLSLGYMYLNSPKDFHFLLNDPTGNSVLFYAFGSVTLGLLITHMMVRRVL</sequence>
<feature type="transmembrane region" description="Helical" evidence="6">
    <location>
        <begin position="313"/>
        <end position="330"/>
    </location>
</feature>
<comment type="caution">
    <text evidence="8">The sequence shown here is derived from an EMBL/GenBank/DDBJ whole genome shotgun (WGS) entry which is preliminary data.</text>
</comment>
<evidence type="ECO:0000256" key="5">
    <source>
        <dbReference type="ARBA" id="ARBA00023136"/>
    </source>
</evidence>
<dbReference type="AlphaFoldDB" id="A0A9X9FVS2"/>
<dbReference type="InterPro" id="IPR018076">
    <property type="entry name" value="T2SS_GspF_dom"/>
</dbReference>